<evidence type="ECO:0000313" key="2">
    <source>
        <dbReference type="EMBL" id="RBM04826.1"/>
    </source>
</evidence>
<accession>A0A365YRF7</accession>
<dbReference type="OrthoDB" id="7240222at2"/>
<dbReference type="EMBL" id="QEXL01000031">
    <property type="protein sequence ID" value="RBM04826.1"/>
    <property type="molecule type" value="Genomic_DNA"/>
</dbReference>
<name>A0A365YRF7_9PROT</name>
<gene>
    <name evidence="2" type="ORF">NJLHNGOC_14910</name>
</gene>
<feature type="region of interest" description="Disordered" evidence="1">
    <location>
        <begin position="1"/>
        <end position="45"/>
    </location>
</feature>
<proteinExistence type="predicted"/>
<evidence type="ECO:0000256" key="1">
    <source>
        <dbReference type="SAM" id="MobiDB-lite"/>
    </source>
</evidence>
<protein>
    <submittedName>
        <fullName evidence="2">Uncharacterized protein</fullName>
    </submittedName>
</protein>
<comment type="caution">
    <text evidence="2">The sequence shown here is derived from an EMBL/GenBank/DDBJ whole genome shotgun (WGS) entry which is preliminary data.</text>
</comment>
<keyword evidence="3" id="KW-1185">Reference proteome</keyword>
<reference evidence="2 3" key="1">
    <citation type="submission" date="2018-05" db="EMBL/GenBank/DDBJ databases">
        <title>Komagataeibacter cocois sp. nov., for a novel cellulose- producing strain isolated from coconut milk.</title>
        <authorList>
            <person name="Liu L."/>
            <person name="Wang Y."/>
            <person name="Liu S."/>
            <person name="Bi J."/>
            <person name="Chen H."/>
            <person name="Deng J."/>
            <person name="Zhang C."/>
            <person name="Hu Q."/>
            <person name="Li C."/>
        </authorList>
    </citation>
    <scope>NUCLEOTIDE SEQUENCE [LARGE SCALE GENOMIC DNA]</scope>
    <source>
        <strain evidence="2 3">WE7</strain>
    </source>
</reference>
<evidence type="ECO:0000313" key="3">
    <source>
        <dbReference type="Proteomes" id="UP000252680"/>
    </source>
</evidence>
<sequence>MTENLRFPWADLPPVRADETPDDIAEQPQPSPSRGRRGRRPLSAWRDTTQAGQWQWWHLLVHGPAQAVDDFAVAARGPGLVPWPFDGERVEEDMFALAIGDGASEHTRCGLSIEGCRILARQFRDAAETRHARNLMRTDRPCVLDFHALVPVPPVILRLGATHPDAVSWLLRHWGTAEAPRGVRRLMGRKAGRRLPGGHRPVVYGFFTPRAEAPEPLVAALRARWPDMTFVLSRQDMT</sequence>
<dbReference type="Proteomes" id="UP000252680">
    <property type="component" value="Unassembled WGS sequence"/>
</dbReference>
<dbReference type="AlphaFoldDB" id="A0A365YRF7"/>
<organism evidence="2 3">
    <name type="scientific">Novacetimonas cocois</name>
    <dbReference type="NCBI Taxonomy" id="1747507"/>
    <lineage>
        <taxon>Bacteria</taxon>
        <taxon>Pseudomonadati</taxon>
        <taxon>Pseudomonadota</taxon>
        <taxon>Alphaproteobacteria</taxon>
        <taxon>Acetobacterales</taxon>
        <taxon>Acetobacteraceae</taxon>
        <taxon>Novacetimonas</taxon>
    </lineage>
</organism>
<dbReference type="RefSeq" id="WP_113597056.1">
    <property type="nucleotide sequence ID" value="NZ_QEXL01000031.1"/>
</dbReference>